<dbReference type="EMBL" id="UINC01119493">
    <property type="protein sequence ID" value="SVC93349.1"/>
    <property type="molecule type" value="Genomic_DNA"/>
</dbReference>
<evidence type="ECO:0000313" key="1">
    <source>
        <dbReference type="EMBL" id="SVC93349.1"/>
    </source>
</evidence>
<dbReference type="PANTHER" id="PTHR40470:SF1">
    <property type="entry name" value="PHYTANOYL-COA DIOXYGENASE FAMILY PROTEIN (AFU_ORTHOLOGUE AFUA_2G15850)"/>
    <property type="match status" value="1"/>
</dbReference>
<evidence type="ECO:0008006" key="2">
    <source>
        <dbReference type="Google" id="ProtNLM"/>
    </source>
</evidence>
<organism evidence="1">
    <name type="scientific">marine metagenome</name>
    <dbReference type="NCBI Taxonomy" id="408172"/>
    <lineage>
        <taxon>unclassified sequences</taxon>
        <taxon>metagenomes</taxon>
        <taxon>ecological metagenomes</taxon>
    </lineage>
</organism>
<dbReference type="Gene3D" id="2.60.120.620">
    <property type="entry name" value="q2cbj1_9rhob like domain"/>
    <property type="match status" value="1"/>
</dbReference>
<dbReference type="SUPFAM" id="SSF51197">
    <property type="entry name" value="Clavaminate synthase-like"/>
    <property type="match status" value="1"/>
</dbReference>
<protein>
    <recommendedName>
        <fullName evidence="2">Phytanoyl-CoA dioxygenase</fullName>
    </recommendedName>
</protein>
<sequence>MAVARGLARRWQRDGYIVVPGLLSQARAARLAAIAELILAQWRGCNPETGEPGGGANATCMRHLNHPGYFDRQSRAGLIELLQAVADPAVLDVCRVILDAEPLFRCTSLFMNPQTHNLDGNWHRDSQFHHPDEEQEKHAIATDGDLGSSVQLQVALVPSDDVEVVPGSHRRWDTDAEYAIRRADKQKNNRSNSMPGALRVALAAGDAVAFNPLALHRGRYHADRPRRTLMLTYTSA</sequence>
<name>A0A382R6K8_9ZZZZ</name>
<proteinExistence type="predicted"/>
<reference evidence="1" key="1">
    <citation type="submission" date="2018-05" db="EMBL/GenBank/DDBJ databases">
        <authorList>
            <person name="Lanie J.A."/>
            <person name="Ng W.-L."/>
            <person name="Kazmierczak K.M."/>
            <person name="Andrzejewski T.M."/>
            <person name="Davidsen T.M."/>
            <person name="Wayne K.J."/>
            <person name="Tettelin H."/>
            <person name="Glass J.I."/>
            <person name="Rusch D."/>
            <person name="Podicherti R."/>
            <person name="Tsui H.-C.T."/>
            <person name="Winkler M.E."/>
        </authorList>
    </citation>
    <scope>NUCLEOTIDE SEQUENCE</scope>
</reference>
<dbReference type="InterPro" id="IPR008775">
    <property type="entry name" value="Phytyl_CoA_dOase-like"/>
</dbReference>
<dbReference type="Pfam" id="PF05721">
    <property type="entry name" value="PhyH"/>
    <property type="match status" value="1"/>
</dbReference>
<feature type="non-terminal residue" evidence="1">
    <location>
        <position position="236"/>
    </location>
</feature>
<gene>
    <name evidence="1" type="ORF">METZ01_LOCUS346203</name>
</gene>
<accession>A0A382R6K8</accession>
<dbReference type="AlphaFoldDB" id="A0A382R6K8"/>
<dbReference type="PANTHER" id="PTHR40470">
    <property type="entry name" value="PHYTANOYL-COA DIOXYGENASE FAMILY PROTEIN (AFU_ORTHOLOGUE AFUA_2G15850)"/>
    <property type="match status" value="1"/>
</dbReference>